<protein>
    <submittedName>
        <fullName evidence="1">Uncharacterized protein</fullName>
    </submittedName>
</protein>
<comment type="caution">
    <text evidence="1">The sequence shown here is derived from an EMBL/GenBank/DDBJ whole genome shotgun (WGS) entry which is preliminary data.</text>
</comment>
<dbReference type="AlphaFoldDB" id="A0A8H5D736"/>
<reference evidence="1 2" key="1">
    <citation type="journal article" date="2020" name="ISME J.">
        <title>Uncovering the hidden diversity of litter-decomposition mechanisms in mushroom-forming fungi.</title>
        <authorList>
            <person name="Floudas D."/>
            <person name="Bentzer J."/>
            <person name="Ahren D."/>
            <person name="Johansson T."/>
            <person name="Persson P."/>
            <person name="Tunlid A."/>
        </authorList>
    </citation>
    <scope>NUCLEOTIDE SEQUENCE [LARGE SCALE GENOMIC DNA]</scope>
    <source>
        <strain evidence="1 2">CBS 291.85</strain>
    </source>
</reference>
<keyword evidence="2" id="KW-1185">Reference proteome</keyword>
<dbReference type="Proteomes" id="UP000559256">
    <property type="component" value="Unassembled WGS sequence"/>
</dbReference>
<organism evidence="1 2">
    <name type="scientific">Tetrapyrgos nigripes</name>
    <dbReference type="NCBI Taxonomy" id="182062"/>
    <lineage>
        <taxon>Eukaryota</taxon>
        <taxon>Fungi</taxon>
        <taxon>Dikarya</taxon>
        <taxon>Basidiomycota</taxon>
        <taxon>Agaricomycotina</taxon>
        <taxon>Agaricomycetes</taxon>
        <taxon>Agaricomycetidae</taxon>
        <taxon>Agaricales</taxon>
        <taxon>Marasmiineae</taxon>
        <taxon>Marasmiaceae</taxon>
        <taxon>Tetrapyrgos</taxon>
    </lineage>
</organism>
<sequence>MPYGDILQRHRAGRVVSSSEASQLQVTYEKSTKSYLDTLTEIEGREKELEDLRAKSARLRKLITALSAPIRKLPSEVLSRILEYSMESRLFTLQFPHRLFLLPRCHAVFTRNLVGVQAAYAKDLWHESNSQLWRSAIAPPTVQIMYMTFAIESVSQIDAQAASQMIDVVVPHAARWKMLIIQGFRDWDPLTPSLTPITSFPLLESPLHARYLRLSGGFAHGSNIQHYHDVTTPDSEGLNCLQAAGEMPNVVSLSYDFQLDDDVPQTPIIPQISNSVDHLCLRLKPGVLTFYLVSSLPSLFPT</sequence>
<dbReference type="EMBL" id="JAACJM010000060">
    <property type="protein sequence ID" value="KAF5354384.1"/>
    <property type="molecule type" value="Genomic_DNA"/>
</dbReference>
<evidence type="ECO:0000313" key="1">
    <source>
        <dbReference type="EMBL" id="KAF5354384.1"/>
    </source>
</evidence>
<evidence type="ECO:0000313" key="2">
    <source>
        <dbReference type="Proteomes" id="UP000559256"/>
    </source>
</evidence>
<dbReference type="OrthoDB" id="3365698at2759"/>
<gene>
    <name evidence="1" type="ORF">D9758_010736</name>
</gene>
<name>A0A8H5D736_9AGAR</name>
<accession>A0A8H5D736</accession>
<proteinExistence type="predicted"/>